<feature type="transmembrane region" description="Helical" evidence="1">
    <location>
        <begin position="12"/>
        <end position="32"/>
    </location>
</feature>
<feature type="transmembrane region" description="Helical" evidence="1">
    <location>
        <begin position="115"/>
        <end position="138"/>
    </location>
</feature>
<proteinExistence type="predicted"/>
<evidence type="ECO:0000256" key="1">
    <source>
        <dbReference type="SAM" id="Phobius"/>
    </source>
</evidence>
<feature type="domain" description="CAAX prenyl protease 2/Lysostaphin resistance protein A-like" evidence="2">
    <location>
        <begin position="115"/>
        <end position="211"/>
    </location>
</feature>
<comment type="caution">
    <text evidence="3">The sequence shown here is derived from an EMBL/GenBank/DDBJ whole genome shotgun (WGS) entry which is preliminary data.</text>
</comment>
<dbReference type="Proteomes" id="UP001151478">
    <property type="component" value="Unassembled WGS sequence"/>
</dbReference>
<dbReference type="Pfam" id="PF02517">
    <property type="entry name" value="Rce1-like"/>
    <property type="match status" value="1"/>
</dbReference>
<dbReference type="EMBL" id="JAOSLC020000003">
    <property type="protein sequence ID" value="MDD7914820.1"/>
    <property type="molecule type" value="Genomic_DNA"/>
</dbReference>
<feature type="transmembrane region" description="Helical" evidence="1">
    <location>
        <begin position="77"/>
        <end position="95"/>
    </location>
</feature>
<gene>
    <name evidence="3" type="ORF">N5A56_010515</name>
</gene>
<keyword evidence="1" id="KW-0812">Transmembrane</keyword>
<evidence type="ECO:0000313" key="4">
    <source>
        <dbReference type="Proteomes" id="UP001151478"/>
    </source>
</evidence>
<feature type="transmembrane region" description="Helical" evidence="1">
    <location>
        <begin position="175"/>
        <end position="194"/>
    </location>
</feature>
<feature type="transmembrane region" description="Helical" evidence="1">
    <location>
        <begin position="38"/>
        <end position="56"/>
    </location>
</feature>
<dbReference type="RefSeq" id="WP_265725417.1">
    <property type="nucleotide sequence ID" value="NZ_JAOSLC020000003.1"/>
</dbReference>
<reference evidence="3" key="1">
    <citation type="submission" date="2023-02" db="EMBL/GenBank/DDBJ databases">
        <title>Polaribacter ponticola sp. nov., isolated from seawater.</title>
        <authorList>
            <person name="Baek J.H."/>
            <person name="Kim J.M."/>
            <person name="Choi D.G."/>
            <person name="Jeon C.O."/>
        </authorList>
    </citation>
    <scope>NUCLEOTIDE SEQUENCE</scope>
    <source>
        <strain evidence="3">MSW5</strain>
    </source>
</reference>
<name>A0ABT5SB41_9FLAO</name>
<dbReference type="PANTHER" id="PTHR39430">
    <property type="entry name" value="MEMBRANE-ASSOCIATED PROTEASE-RELATED"/>
    <property type="match status" value="1"/>
</dbReference>
<protein>
    <submittedName>
        <fullName evidence="3">Type II CAAX endopeptidase family protein</fullName>
    </submittedName>
</protein>
<organism evidence="3 4">
    <name type="scientific">Polaribacter ponticola</name>
    <dbReference type="NCBI Taxonomy" id="2978475"/>
    <lineage>
        <taxon>Bacteria</taxon>
        <taxon>Pseudomonadati</taxon>
        <taxon>Bacteroidota</taxon>
        <taxon>Flavobacteriia</taxon>
        <taxon>Flavobacteriales</taxon>
        <taxon>Flavobacteriaceae</taxon>
    </lineage>
</organism>
<accession>A0ABT5SB41</accession>
<sequence length="268" mass="30830">MKAIIKKHPILTKYIFSILILFIALFISGLLNKGVIKQYFPYSSAICLLIATWVLLKSDNKKLSSFGIDFKTKNLKFFPLGILIGALVFLFAKYLRALCFGETLSLSTTFNYKNILNGFYIMLPMVAVEEFLFRGYLFKKTIEVSSILKANIVFSILFMLVHVFDSGVINSVPMIIFTVITIPVGHLLFATSFLKSKSLYLPIGIHLGNNWGTNHLVHKLNDGNSFFYITNSARFDTWLSFIVFILLWNIFYLLITYIIWKWKGFNYN</sequence>
<keyword evidence="1" id="KW-1133">Transmembrane helix</keyword>
<keyword evidence="4" id="KW-1185">Reference proteome</keyword>
<evidence type="ECO:0000313" key="3">
    <source>
        <dbReference type="EMBL" id="MDD7914820.1"/>
    </source>
</evidence>
<feature type="transmembrane region" description="Helical" evidence="1">
    <location>
        <begin position="150"/>
        <end position="169"/>
    </location>
</feature>
<evidence type="ECO:0000259" key="2">
    <source>
        <dbReference type="Pfam" id="PF02517"/>
    </source>
</evidence>
<dbReference type="PANTHER" id="PTHR39430:SF1">
    <property type="entry name" value="PROTEASE"/>
    <property type="match status" value="1"/>
</dbReference>
<keyword evidence="1" id="KW-0472">Membrane</keyword>
<dbReference type="InterPro" id="IPR003675">
    <property type="entry name" value="Rce1/LyrA-like_dom"/>
</dbReference>
<feature type="transmembrane region" description="Helical" evidence="1">
    <location>
        <begin position="238"/>
        <end position="260"/>
    </location>
</feature>